<reference evidence="3" key="1">
    <citation type="submission" date="2022-08" db="EMBL/GenBank/DDBJ databases">
        <title>Novel sulfate-reducing endosymbionts in the free-living metamonad Anaeramoeba.</title>
        <authorList>
            <person name="Jerlstrom-Hultqvist J."/>
            <person name="Cepicka I."/>
            <person name="Gallot-Lavallee L."/>
            <person name="Salas-Leiva D."/>
            <person name="Curtis B.A."/>
            <person name="Zahonova K."/>
            <person name="Pipaliya S."/>
            <person name="Dacks J."/>
            <person name="Roger A.J."/>
        </authorList>
    </citation>
    <scope>NUCLEOTIDE SEQUENCE</scope>
    <source>
        <strain evidence="3">Schooner1</strain>
    </source>
</reference>
<proteinExistence type="predicted"/>
<evidence type="ECO:0000313" key="4">
    <source>
        <dbReference type="Proteomes" id="UP001150062"/>
    </source>
</evidence>
<evidence type="ECO:0000256" key="1">
    <source>
        <dbReference type="SAM" id="Coils"/>
    </source>
</evidence>
<keyword evidence="1" id="KW-0175">Coiled coil</keyword>
<evidence type="ECO:0000313" key="3">
    <source>
        <dbReference type="EMBL" id="KAJ6226028.1"/>
    </source>
</evidence>
<gene>
    <name evidence="3" type="ORF">M0813_00996</name>
</gene>
<dbReference type="Proteomes" id="UP001150062">
    <property type="component" value="Unassembled WGS sequence"/>
</dbReference>
<sequence length="305" mass="35987">MTETSQTTTQPEPNNEANSKEPSNDPEEKTKIEKEFSQALKRQRSLYESSVSISRDVRKLAQKVNSVEYFNLISLKRELHKHTQKKFQKQAEQMEKMKENRIQDSEEWYQFQLSNLERLIEEETIKINKHFEKASKQLGKELMDKIKEGNEMLSKGTHPQKSFYIFDKTIEKRNKNNNSDLGEIESKVHKVIVGLKEQEISKDIEMIQKNFSEKKKNKNKEKKKKKIDTINVEIEGLHLVYDKYKFFNGSGVYLKTEIDKQLFGIITNITKDYIIIKHTNEKESKILLSQLRKHMYLLAPITTLL</sequence>
<feature type="compositionally biased region" description="Low complexity" evidence="2">
    <location>
        <begin position="1"/>
        <end position="15"/>
    </location>
</feature>
<organism evidence="3 4">
    <name type="scientific">Anaeramoeba flamelloides</name>
    <dbReference type="NCBI Taxonomy" id="1746091"/>
    <lineage>
        <taxon>Eukaryota</taxon>
        <taxon>Metamonada</taxon>
        <taxon>Anaeramoebidae</taxon>
        <taxon>Anaeramoeba</taxon>
    </lineage>
</organism>
<feature type="compositionally biased region" description="Basic and acidic residues" evidence="2">
    <location>
        <begin position="18"/>
        <end position="32"/>
    </location>
</feature>
<name>A0ABQ8X0K8_9EUKA</name>
<comment type="caution">
    <text evidence="3">The sequence shown here is derived from an EMBL/GenBank/DDBJ whole genome shotgun (WGS) entry which is preliminary data.</text>
</comment>
<accession>A0ABQ8X0K8</accession>
<feature type="region of interest" description="Disordered" evidence="2">
    <location>
        <begin position="1"/>
        <end position="32"/>
    </location>
</feature>
<feature type="coiled-coil region" evidence="1">
    <location>
        <begin position="80"/>
        <end position="133"/>
    </location>
</feature>
<evidence type="ECO:0000256" key="2">
    <source>
        <dbReference type="SAM" id="MobiDB-lite"/>
    </source>
</evidence>
<keyword evidence="4" id="KW-1185">Reference proteome</keyword>
<protein>
    <submittedName>
        <fullName evidence="3">Sin3 histone deacetylase corepressor complex component sds3</fullName>
    </submittedName>
</protein>
<dbReference type="EMBL" id="JAOAOG010000346">
    <property type="protein sequence ID" value="KAJ6226028.1"/>
    <property type="molecule type" value="Genomic_DNA"/>
</dbReference>